<feature type="coiled-coil region" evidence="1">
    <location>
        <begin position="235"/>
        <end position="291"/>
    </location>
</feature>
<protein>
    <submittedName>
        <fullName evidence="2">KID repeat family protein</fullName>
    </submittedName>
</protein>
<keyword evidence="3" id="KW-1185">Reference proteome</keyword>
<evidence type="ECO:0000256" key="1">
    <source>
        <dbReference type="SAM" id="Coils"/>
    </source>
</evidence>
<gene>
    <name evidence="2" type="ORF">ElyMa_001569700</name>
</gene>
<reference evidence="2 3" key="1">
    <citation type="journal article" date="2021" name="Elife">
        <title>Chloroplast acquisition without the gene transfer in kleptoplastic sea slugs, Plakobranchus ocellatus.</title>
        <authorList>
            <person name="Maeda T."/>
            <person name="Takahashi S."/>
            <person name="Yoshida T."/>
            <person name="Shimamura S."/>
            <person name="Takaki Y."/>
            <person name="Nagai Y."/>
            <person name="Toyoda A."/>
            <person name="Suzuki Y."/>
            <person name="Arimoto A."/>
            <person name="Ishii H."/>
            <person name="Satoh N."/>
            <person name="Nishiyama T."/>
            <person name="Hasebe M."/>
            <person name="Maruyama T."/>
            <person name="Minagawa J."/>
            <person name="Obokata J."/>
            <person name="Shigenobu S."/>
        </authorList>
    </citation>
    <scope>NUCLEOTIDE SEQUENCE [LARGE SCALE GENOMIC DNA]</scope>
</reference>
<comment type="caution">
    <text evidence="2">The sequence shown here is derived from an EMBL/GenBank/DDBJ whole genome shotgun (WGS) entry which is preliminary data.</text>
</comment>
<dbReference type="EMBL" id="BMAT01003103">
    <property type="protein sequence ID" value="GFS20398.1"/>
    <property type="molecule type" value="Genomic_DNA"/>
</dbReference>
<dbReference type="AlphaFoldDB" id="A0AAV4JET0"/>
<keyword evidence="1" id="KW-0175">Coiled coil</keyword>
<accession>A0AAV4JET0</accession>
<dbReference type="Gene3D" id="1.20.120.20">
    <property type="entry name" value="Apolipoprotein"/>
    <property type="match status" value="1"/>
</dbReference>
<dbReference type="Proteomes" id="UP000762676">
    <property type="component" value="Unassembled WGS sequence"/>
</dbReference>
<organism evidence="2 3">
    <name type="scientific">Elysia marginata</name>
    <dbReference type="NCBI Taxonomy" id="1093978"/>
    <lineage>
        <taxon>Eukaryota</taxon>
        <taxon>Metazoa</taxon>
        <taxon>Spiralia</taxon>
        <taxon>Lophotrochozoa</taxon>
        <taxon>Mollusca</taxon>
        <taxon>Gastropoda</taxon>
        <taxon>Heterobranchia</taxon>
        <taxon>Euthyneura</taxon>
        <taxon>Panpulmonata</taxon>
        <taxon>Sacoglossa</taxon>
        <taxon>Placobranchoidea</taxon>
        <taxon>Plakobranchidae</taxon>
        <taxon>Elysia</taxon>
    </lineage>
</organism>
<name>A0AAV4JET0_9GAST</name>
<sequence>MLICSHINGFAHFHTGLDFTLKQESKINGKAQSACGILTCVEDTSVSASLMSQKDQADSSVLLNSIASMSVFKKESITSDKFLLGSVTSQSPNLTVVTNGGKLDGQLEAGRAQFQIELFKPTDCEADFVCQVRGLDQEGREAVVSASLLQRTGKKENQMPNKNSMADSSLQLLASIQQLVTLAVNGLGKRMDDKIESVASKVDSLERNMEDKIHSLDIKMDDTKQSLESKAGSLESNMENKIQSLDNKMDDTKQSVESKVDSLENIIHGKLDILENRIEDKIDNNNNLNKLIQMDFKVSKELANFRQETKSDISGSLEALAKKSNKVLGKFSESFERNMNKTSGLLVSMEDSFDSLMSRGLPKLHKDIKTAMVESLDAFKNRTNEEQKKSLETFSDSVEVTLNKTSDIITSIENGFEDFMKLSQMDLASVKNETETIHDLLVEGFMVSIRMKHIILSLPICVSI</sequence>
<evidence type="ECO:0000313" key="2">
    <source>
        <dbReference type="EMBL" id="GFS20398.1"/>
    </source>
</evidence>
<evidence type="ECO:0000313" key="3">
    <source>
        <dbReference type="Proteomes" id="UP000762676"/>
    </source>
</evidence>
<proteinExistence type="predicted"/>